<dbReference type="InterPro" id="IPR016024">
    <property type="entry name" value="ARM-type_fold"/>
</dbReference>
<dbReference type="PANTHER" id="PTHR10527">
    <property type="entry name" value="IMPORTIN BETA"/>
    <property type="match status" value="1"/>
</dbReference>
<evidence type="ECO:0000256" key="3">
    <source>
        <dbReference type="ARBA" id="ARBA00022490"/>
    </source>
</evidence>
<name>A0A5J4VJH4_9EUKA</name>
<evidence type="ECO:0000256" key="4">
    <source>
        <dbReference type="ARBA" id="ARBA00022737"/>
    </source>
</evidence>
<evidence type="ECO:0000256" key="2">
    <source>
        <dbReference type="ARBA" id="ARBA00022448"/>
    </source>
</evidence>
<protein>
    <submittedName>
        <fullName evidence="7">Putative HEAT repeat family protein</fullName>
    </submittedName>
</protein>
<proteinExistence type="predicted"/>
<comment type="caution">
    <text evidence="7">The sequence shown here is derived from an EMBL/GenBank/DDBJ whole genome shotgun (WGS) entry which is preliminary data.</text>
</comment>
<comment type="subcellular location">
    <subcellularLocation>
        <location evidence="1">Cytoplasm</location>
    </subcellularLocation>
</comment>
<evidence type="ECO:0000313" key="7">
    <source>
        <dbReference type="EMBL" id="KAA6382645.1"/>
    </source>
</evidence>
<evidence type="ECO:0000256" key="1">
    <source>
        <dbReference type="ARBA" id="ARBA00004496"/>
    </source>
</evidence>
<accession>A0A5J4VJH4</accession>
<dbReference type="Proteomes" id="UP000324800">
    <property type="component" value="Unassembled WGS sequence"/>
</dbReference>
<dbReference type="InterPro" id="IPR011989">
    <property type="entry name" value="ARM-like"/>
</dbReference>
<evidence type="ECO:0000256" key="5">
    <source>
        <dbReference type="ARBA" id="ARBA00022927"/>
    </source>
</evidence>
<reference evidence="7 8" key="1">
    <citation type="submission" date="2019-03" db="EMBL/GenBank/DDBJ databases">
        <title>Single cell metagenomics reveals metabolic interactions within the superorganism composed of flagellate Streblomastix strix and complex community of Bacteroidetes bacteria on its surface.</title>
        <authorList>
            <person name="Treitli S.C."/>
            <person name="Kolisko M."/>
            <person name="Husnik F."/>
            <person name="Keeling P."/>
            <person name="Hampl V."/>
        </authorList>
    </citation>
    <scope>NUCLEOTIDE SEQUENCE [LARGE SCALE GENOMIC DNA]</scope>
    <source>
        <strain evidence="7">ST1C</strain>
    </source>
</reference>
<dbReference type="InterPro" id="IPR040122">
    <property type="entry name" value="Importin_beta"/>
</dbReference>
<evidence type="ECO:0000313" key="8">
    <source>
        <dbReference type="Proteomes" id="UP000324800"/>
    </source>
</evidence>
<organism evidence="7 8">
    <name type="scientific">Streblomastix strix</name>
    <dbReference type="NCBI Taxonomy" id="222440"/>
    <lineage>
        <taxon>Eukaryota</taxon>
        <taxon>Metamonada</taxon>
        <taxon>Preaxostyla</taxon>
        <taxon>Oxymonadida</taxon>
        <taxon>Streblomastigidae</taxon>
        <taxon>Streblomastix</taxon>
    </lineage>
</organism>
<dbReference type="GO" id="GO:0006606">
    <property type="term" value="P:protein import into nucleus"/>
    <property type="evidence" value="ECO:0007669"/>
    <property type="project" value="InterPro"/>
</dbReference>
<sequence length="702" mass="79773">MAQNAIGQILQALQILANEVGERREQIELELQQFQLSQPECPMIFAHILANEKQQAIQVRQMAGYKLKSALASKQHPVDMEKQKQCFQTILTALGDDDSHIRQTAGTVISQFIQNFEFENSFPFIEQLIGALENESFFRDGALDCLLKIIQDNQDKCVLIQLKPQLQKLIAQIIIFAGKIANIEDNAPVITTLEYVTVEDRTSRSTKLKQSSLQILQLLVIGDPNLLEGEILDKYLELIKLYASKQDNQIKKEVLEIFANLLTFEQFTNTNQNKLLEIMPSLSEFVIGCMNDTQLTQRVNGQIIDTTALDVVINATDFWQAAILNPVFRSVGIEQRLQDICKPLLINLHMSSIDQLAYINKFDEDTAPASMTNFGNKPWQGSKQKQQEEDDEDEEELHQQAEGQYTLRKSAANSLECLSQIYPEQICQLFKPLIIKSMQQQGNENWYEREIGIFALIILAKYCTETLASNQDEMMTMMGLLAQLTLDNQLIIQQDALYGLGKFALWICGPLNEQDVQNQIFSQDELKLHRAPDQSVLVLTLNQLTNGMKNEKKSLQRCACTALELIILEAASRIIPYLEGILKSIEVGMNTYQKSNCCLLCNIIVALCDAIGQRREQMIKCSDWIVVHCGRLMRQEVEKEQDELEQVQIKQEKQGFPQFKQPGYIEDEKLPQQDNDIFNTSVGFIISVVDGSEEEDQEGGND</sequence>
<dbReference type="SUPFAM" id="SSF48371">
    <property type="entry name" value="ARM repeat"/>
    <property type="match status" value="1"/>
</dbReference>
<keyword evidence="5" id="KW-0653">Protein transport</keyword>
<dbReference type="Gene3D" id="1.25.10.10">
    <property type="entry name" value="Leucine-rich Repeat Variant"/>
    <property type="match status" value="1"/>
</dbReference>
<keyword evidence="3" id="KW-0963">Cytoplasm</keyword>
<feature type="non-terminal residue" evidence="7">
    <location>
        <position position="702"/>
    </location>
</feature>
<dbReference type="OrthoDB" id="951172at2759"/>
<dbReference type="GO" id="GO:0005737">
    <property type="term" value="C:cytoplasm"/>
    <property type="evidence" value="ECO:0007669"/>
    <property type="project" value="UniProtKB-SubCell"/>
</dbReference>
<feature type="region of interest" description="Disordered" evidence="6">
    <location>
        <begin position="370"/>
        <end position="399"/>
    </location>
</feature>
<dbReference type="AlphaFoldDB" id="A0A5J4VJH4"/>
<keyword evidence="4" id="KW-0677">Repeat</keyword>
<evidence type="ECO:0000256" key="6">
    <source>
        <dbReference type="SAM" id="MobiDB-lite"/>
    </source>
</evidence>
<keyword evidence="2" id="KW-0813">Transport</keyword>
<feature type="compositionally biased region" description="Polar residues" evidence="6">
    <location>
        <begin position="370"/>
        <end position="382"/>
    </location>
</feature>
<gene>
    <name evidence="7" type="ORF">EZS28_021830</name>
</gene>
<dbReference type="EMBL" id="SNRW01006664">
    <property type="protein sequence ID" value="KAA6382645.1"/>
    <property type="molecule type" value="Genomic_DNA"/>
</dbReference>